<proteinExistence type="predicted"/>
<reference evidence="5" key="1">
    <citation type="journal article" date="2019" name="Int. J. Syst. Evol. Microbiol.">
        <title>The Global Catalogue of Microorganisms (GCM) 10K type strain sequencing project: providing services to taxonomists for standard genome sequencing and annotation.</title>
        <authorList>
            <consortium name="The Broad Institute Genomics Platform"/>
            <consortium name="The Broad Institute Genome Sequencing Center for Infectious Disease"/>
            <person name="Wu L."/>
            <person name="Ma J."/>
        </authorList>
    </citation>
    <scope>NUCLEOTIDE SEQUENCE [LARGE SCALE GENOMIC DNA]</scope>
    <source>
        <strain evidence="5">KCTC 42217</strain>
    </source>
</reference>
<dbReference type="SUPFAM" id="SSF53756">
    <property type="entry name" value="UDP-Glycosyltransferase/glycogen phosphorylase"/>
    <property type="match status" value="1"/>
</dbReference>
<dbReference type="EC" id="2.4.-.-" evidence="4"/>
<sequence length="374" mass="42740">MPKKILFLTLRTFSITGGIEKVCRVLTRALYDLSEKSLIEPKAFSMYDKSSDRDAKYILRTQFKGFNGSRILYSLAAIREGIRSDTVILSHINLLFLALVIKRLSAKTRVILFVHGIEVWRDLKSWKADFLRKDCDEIWAVSDYTSKEIQKRHSIPSQRIKVIHNCLDPFLEIPVDFNKPADLIRRYNLNIKDKVLFTLTRLTSSELYKGYDQVIAIIPRLLTLYPTLKYLIAGKADTEERSRLSKLIKDRGLERHVVLLGFVPEEELSEHFLLSDVFVMPSRKEGFGIVFIEAAACGCKTIAGNQDGSVDALMNGRLGTLISPTDTEAIFQAIVNNLESDYTTDSALKIQAMCVQSFNYEAYYQKIKERICDK</sequence>
<feature type="domain" description="Glycosyl transferase family 1" evidence="2">
    <location>
        <begin position="186"/>
        <end position="340"/>
    </location>
</feature>
<keyword evidence="4" id="KW-0328">Glycosyltransferase</keyword>
<evidence type="ECO:0000259" key="3">
    <source>
        <dbReference type="Pfam" id="PF13439"/>
    </source>
</evidence>
<gene>
    <name evidence="4" type="ORF">ACFSJU_01320</name>
</gene>
<accession>A0ABW4ZG72</accession>
<dbReference type="GO" id="GO:0016757">
    <property type="term" value="F:glycosyltransferase activity"/>
    <property type="evidence" value="ECO:0007669"/>
    <property type="project" value="UniProtKB-KW"/>
</dbReference>
<dbReference type="Proteomes" id="UP001597387">
    <property type="component" value="Unassembled WGS sequence"/>
</dbReference>
<dbReference type="InterPro" id="IPR028098">
    <property type="entry name" value="Glyco_trans_4-like_N"/>
</dbReference>
<protein>
    <submittedName>
        <fullName evidence="4">Glycosyltransferase family 4 protein</fullName>
        <ecNumber evidence="4">2.4.-.-</ecNumber>
    </submittedName>
</protein>
<name>A0ABW4ZG72_9SPHI</name>
<organism evidence="4 5">
    <name type="scientific">Paradesertivirga mongoliensis</name>
    <dbReference type="NCBI Taxonomy" id="2100740"/>
    <lineage>
        <taxon>Bacteria</taxon>
        <taxon>Pseudomonadati</taxon>
        <taxon>Bacteroidota</taxon>
        <taxon>Sphingobacteriia</taxon>
        <taxon>Sphingobacteriales</taxon>
        <taxon>Sphingobacteriaceae</taxon>
        <taxon>Paradesertivirga</taxon>
    </lineage>
</organism>
<keyword evidence="1 4" id="KW-0808">Transferase</keyword>
<keyword evidence="5" id="KW-1185">Reference proteome</keyword>
<evidence type="ECO:0000256" key="1">
    <source>
        <dbReference type="ARBA" id="ARBA00022679"/>
    </source>
</evidence>
<dbReference type="InterPro" id="IPR001296">
    <property type="entry name" value="Glyco_trans_1"/>
</dbReference>
<dbReference type="PANTHER" id="PTHR46401:SF2">
    <property type="entry name" value="GLYCOSYLTRANSFERASE WBBK-RELATED"/>
    <property type="match status" value="1"/>
</dbReference>
<evidence type="ECO:0000259" key="2">
    <source>
        <dbReference type="Pfam" id="PF00534"/>
    </source>
</evidence>
<feature type="domain" description="Glycosyltransferase subfamily 4-like N-terminal" evidence="3">
    <location>
        <begin position="17"/>
        <end position="169"/>
    </location>
</feature>
<dbReference type="Pfam" id="PF13439">
    <property type="entry name" value="Glyco_transf_4"/>
    <property type="match status" value="1"/>
</dbReference>
<dbReference type="EMBL" id="JBHUHZ010000001">
    <property type="protein sequence ID" value="MFD2161014.1"/>
    <property type="molecule type" value="Genomic_DNA"/>
</dbReference>
<dbReference type="CDD" id="cd03801">
    <property type="entry name" value="GT4_PimA-like"/>
    <property type="match status" value="1"/>
</dbReference>
<comment type="caution">
    <text evidence="4">The sequence shown here is derived from an EMBL/GenBank/DDBJ whole genome shotgun (WGS) entry which is preliminary data.</text>
</comment>
<dbReference type="RefSeq" id="WP_255905346.1">
    <property type="nucleotide sequence ID" value="NZ_JAFMZO010000005.1"/>
</dbReference>
<dbReference type="PANTHER" id="PTHR46401">
    <property type="entry name" value="GLYCOSYLTRANSFERASE WBBK-RELATED"/>
    <property type="match status" value="1"/>
</dbReference>
<dbReference type="Pfam" id="PF00534">
    <property type="entry name" value="Glycos_transf_1"/>
    <property type="match status" value="1"/>
</dbReference>
<dbReference type="Gene3D" id="3.40.50.2000">
    <property type="entry name" value="Glycogen Phosphorylase B"/>
    <property type="match status" value="2"/>
</dbReference>
<evidence type="ECO:0000313" key="4">
    <source>
        <dbReference type="EMBL" id="MFD2161014.1"/>
    </source>
</evidence>
<evidence type="ECO:0000313" key="5">
    <source>
        <dbReference type="Proteomes" id="UP001597387"/>
    </source>
</evidence>